<dbReference type="KEGG" id="gms:SOIL9_16730"/>
<dbReference type="AlphaFoldDB" id="A0A6P2D408"/>
<keyword evidence="3" id="KW-1185">Reference proteome</keyword>
<dbReference type="Proteomes" id="UP000464178">
    <property type="component" value="Chromosome"/>
</dbReference>
<proteinExistence type="predicted"/>
<organism evidence="2 3">
    <name type="scientific">Gemmata massiliana</name>
    <dbReference type="NCBI Taxonomy" id="1210884"/>
    <lineage>
        <taxon>Bacteria</taxon>
        <taxon>Pseudomonadati</taxon>
        <taxon>Planctomycetota</taxon>
        <taxon>Planctomycetia</taxon>
        <taxon>Gemmatales</taxon>
        <taxon>Gemmataceae</taxon>
        <taxon>Gemmata</taxon>
    </lineage>
</organism>
<evidence type="ECO:0000313" key="2">
    <source>
        <dbReference type="EMBL" id="VTR96041.1"/>
    </source>
</evidence>
<evidence type="ECO:0000313" key="3">
    <source>
        <dbReference type="Proteomes" id="UP000464178"/>
    </source>
</evidence>
<evidence type="ECO:0000256" key="1">
    <source>
        <dbReference type="SAM" id="Phobius"/>
    </source>
</evidence>
<keyword evidence="1" id="KW-1133">Transmembrane helix</keyword>
<dbReference type="RefSeq" id="WP_261360808.1">
    <property type="nucleotide sequence ID" value="NZ_LR593886.1"/>
</dbReference>
<keyword evidence="1" id="KW-0472">Membrane</keyword>
<gene>
    <name evidence="2" type="ORF">SOIL9_16730</name>
</gene>
<protein>
    <submittedName>
        <fullName evidence="2">Uncharacterized protein</fullName>
    </submittedName>
</protein>
<keyword evidence="1" id="KW-0812">Transmembrane</keyword>
<accession>A0A6P2D408</accession>
<reference evidence="2 3" key="1">
    <citation type="submission" date="2019-05" db="EMBL/GenBank/DDBJ databases">
        <authorList>
            <consortium name="Science for Life Laboratories"/>
        </authorList>
    </citation>
    <scope>NUCLEOTIDE SEQUENCE [LARGE SCALE GENOMIC DNA]</scope>
    <source>
        <strain evidence="2">Soil9</strain>
    </source>
</reference>
<dbReference type="EMBL" id="LR593886">
    <property type="protein sequence ID" value="VTR96041.1"/>
    <property type="molecule type" value="Genomic_DNA"/>
</dbReference>
<feature type="transmembrane region" description="Helical" evidence="1">
    <location>
        <begin position="13"/>
        <end position="41"/>
    </location>
</feature>
<sequence>MHGPSLGRAFGNAFTGLLVLAGCGGLIGAVGIVFGIAVLIWK</sequence>
<name>A0A6P2D408_9BACT</name>